<dbReference type="GO" id="GO:0005929">
    <property type="term" value="C:cilium"/>
    <property type="evidence" value="ECO:0007669"/>
    <property type="project" value="UniProtKB-SubCell"/>
</dbReference>
<dbReference type="Pfam" id="PF23602">
    <property type="entry name" value="CS_DNAAF11_C"/>
    <property type="match status" value="1"/>
</dbReference>
<dbReference type="PANTHER" id="PTHR18849">
    <property type="entry name" value="LEUCINE RICH REPEAT PROTEIN"/>
    <property type="match status" value="1"/>
</dbReference>
<dbReference type="PANTHER" id="PTHR18849:SF0">
    <property type="entry name" value="CILIA- AND FLAGELLA-ASSOCIATED PROTEIN 410-RELATED"/>
    <property type="match status" value="1"/>
</dbReference>
<feature type="compositionally biased region" description="Basic and acidic residues" evidence="10">
    <location>
        <begin position="370"/>
        <end position="384"/>
    </location>
</feature>
<dbReference type="AlphaFoldDB" id="A0A6F9DKL9"/>
<comment type="similarity">
    <text evidence="8">Belongs to the tilB family.</text>
</comment>
<organism evidence="12">
    <name type="scientific">Phallusia mammillata</name>
    <dbReference type="NCBI Taxonomy" id="59560"/>
    <lineage>
        <taxon>Eukaryota</taxon>
        <taxon>Metazoa</taxon>
        <taxon>Chordata</taxon>
        <taxon>Tunicata</taxon>
        <taxon>Ascidiacea</taxon>
        <taxon>Phlebobranchia</taxon>
        <taxon>Ascidiidae</taxon>
        <taxon>Phallusia</taxon>
    </lineage>
</organism>
<evidence type="ECO:0000256" key="5">
    <source>
        <dbReference type="ARBA" id="ARBA00022737"/>
    </source>
</evidence>
<gene>
    <name evidence="12" type="primary">Lrrc6</name>
</gene>
<keyword evidence="6" id="KW-0969">Cilium</keyword>
<evidence type="ECO:0000256" key="6">
    <source>
        <dbReference type="ARBA" id="ARBA00023069"/>
    </source>
</evidence>
<evidence type="ECO:0000256" key="8">
    <source>
        <dbReference type="ARBA" id="ARBA00049982"/>
    </source>
</evidence>
<evidence type="ECO:0000256" key="9">
    <source>
        <dbReference type="ARBA" id="ARBA00050057"/>
    </source>
</evidence>
<evidence type="ECO:0000256" key="10">
    <source>
        <dbReference type="SAM" id="MobiDB-lite"/>
    </source>
</evidence>
<keyword evidence="3" id="KW-0963">Cytoplasm</keyword>
<dbReference type="Gene3D" id="3.80.10.10">
    <property type="entry name" value="Ribonuclease Inhibitor"/>
    <property type="match status" value="1"/>
</dbReference>
<keyword evidence="4" id="KW-0433">Leucine-rich repeat</keyword>
<accession>A0A6F9DKL9</accession>
<feature type="domain" description="Dynein axonemal assembly factor 11-like CS" evidence="11">
    <location>
        <begin position="232"/>
        <end position="351"/>
    </location>
</feature>
<comment type="subcellular location">
    <subcellularLocation>
        <location evidence="1">Cell projection</location>
        <location evidence="1">Cilium</location>
    </subcellularLocation>
    <subcellularLocation>
        <location evidence="2">Cytoplasm</location>
    </subcellularLocation>
</comment>
<dbReference type="FunFam" id="3.80.10.10:FF:000052">
    <property type="entry name" value="Leucine rich repeat containing 6"/>
    <property type="match status" value="1"/>
</dbReference>
<reference evidence="12" key="1">
    <citation type="submission" date="2020-04" db="EMBL/GenBank/DDBJ databases">
        <authorList>
            <person name="Neveu A P."/>
        </authorList>
    </citation>
    <scope>NUCLEOTIDE SEQUENCE</scope>
    <source>
        <tissue evidence="12">Whole embryo</tissue>
    </source>
</reference>
<proteinExistence type="evidence at transcript level"/>
<feature type="region of interest" description="Disordered" evidence="10">
    <location>
        <begin position="187"/>
        <end position="219"/>
    </location>
</feature>
<dbReference type="InterPro" id="IPR056496">
    <property type="entry name" value="CS_DNAAF11_C"/>
</dbReference>
<sequence>MVQITENVIRKRAEHNNCEIFSLEELSLHQQDIEKIEHIEKWCRELKILYLQNNLIGRIENVGRLKKLEYLNLALNNIEKVENLQNCESLKKLDLTVNFVGELTSIESLKKNIFLEDLYLTGNPCTQFEGYQEYVIATLPQLKWIDGHEIEKSERIKAMQEIEEIRKSILTQQQSYLQKRLEQKEDFEKETKEKNQISDSDKSELDEESKQKKEEEFWSEKVDYTPESRTLIQNKLQENREKTAETKFKEPTNEKRRHRLFNDEGNPMNVNEAKVDFTLTETEDDCSLILDVACWKYLDTSLIDADVQPWYVRVTMKGAILQLVLMDEVKPDSSTAQRSQTTGHLIITMPKLYPPPVPAKKPNENTLGKATEKTSTERNSKYERETLEVKQGRTFFNELANITRKCDKVNSARKPVKKVEVSNSPDFVDDPDVPPLI</sequence>
<evidence type="ECO:0000313" key="12">
    <source>
        <dbReference type="EMBL" id="CAB3263528.1"/>
    </source>
</evidence>
<dbReference type="InterPro" id="IPR001611">
    <property type="entry name" value="Leu-rich_rpt"/>
</dbReference>
<feature type="region of interest" description="Disordered" evidence="10">
    <location>
        <begin position="410"/>
        <end position="437"/>
    </location>
</feature>
<evidence type="ECO:0000256" key="2">
    <source>
        <dbReference type="ARBA" id="ARBA00004496"/>
    </source>
</evidence>
<dbReference type="EMBL" id="LR787666">
    <property type="protein sequence ID" value="CAB3263528.1"/>
    <property type="molecule type" value="mRNA"/>
</dbReference>
<feature type="region of interest" description="Disordered" evidence="10">
    <location>
        <begin position="351"/>
        <end position="384"/>
    </location>
</feature>
<dbReference type="InterPro" id="IPR032675">
    <property type="entry name" value="LRR_dom_sf"/>
</dbReference>
<protein>
    <recommendedName>
        <fullName evidence="9">Leucine-rich repeat-containing protein 6</fullName>
    </recommendedName>
</protein>
<evidence type="ECO:0000256" key="1">
    <source>
        <dbReference type="ARBA" id="ARBA00004138"/>
    </source>
</evidence>
<keyword evidence="7" id="KW-0966">Cell projection</keyword>
<dbReference type="GO" id="GO:0005737">
    <property type="term" value="C:cytoplasm"/>
    <property type="evidence" value="ECO:0007669"/>
    <property type="project" value="UniProtKB-SubCell"/>
</dbReference>
<dbReference type="SUPFAM" id="SSF52058">
    <property type="entry name" value="L domain-like"/>
    <property type="match status" value="1"/>
</dbReference>
<evidence type="ECO:0000256" key="3">
    <source>
        <dbReference type="ARBA" id="ARBA00022490"/>
    </source>
</evidence>
<keyword evidence="5" id="KW-0677">Repeat</keyword>
<evidence type="ECO:0000256" key="7">
    <source>
        <dbReference type="ARBA" id="ARBA00023273"/>
    </source>
</evidence>
<dbReference type="Pfam" id="PF14580">
    <property type="entry name" value="LRR_9"/>
    <property type="match status" value="1"/>
</dbReference>
<dbReference type="SMART" id="SM00365">
    <property type="entry name" value="LRR_SD22"/>
    <property type="match status" value="2"/>
</dbReference>
<feature type="compositionally biased region" description="Acidic residues" evidence="10">
    <location>
        <begin position="427"/>
        <end position="437"/>
    </location>
</feature>
<dbReference type="PROSITE" id="PS51450">
    <property type="entry name" value="LRR"/>
    <property type="match status" value="2"/>
</dbReference>
<evidence type="ECO:0000256" key="4">
    <source>
        <dbReference type="ARBA" id="ARBA00022614"/>
    </source>
</evidence>
<evidence type="ECO:0000259" key="11">
    <source>
        <dbReference type="Pfam" id="PF23602"/>
    </source>
</evidence>
<dbReference type="GO" id="GO:0036158">
    <property type="term" value="P:outer dynein arm assembly"/>
    <property type="evidence" value="ECO:0007669"/>
    <property type="project" value="TreeGrafter"/>
</dbReference>
<name>A0A6F9DKL9_9ASCI</name>